<proteinExistence type="predicted"/>
<protein>
    <submittedName>
        <fullName evidence="2">Uncharacterized protein</fullName>
    </submittedName>
</protein>
<accession>A0A6H5IV83</accession>
<dbReference type="EMBL" id="CADCXV010000924">
    <property type="protein sequence ID" value="CAB0038759.1"/>
    <property type="molecule type" value="Genomic_DNA"/>
</dbReference>
<keyword evidence="3" id="KW-1185">Reference proteome</keyword>
<gene>
    <name evidence="2" type="ORF">TBRA_LOCUS10529</name>
</gene>
<dbReference type="AlphaFoldDB" id="A0A6H5IV83"/>
<evidence type="ECO:0000313" key="2">
    <source>
        <dbReference type="EMBL" id="CAB0038759.1"/>
    </source>
</evidence>
<evidence type="ECO:0000256" key="1">
    <source>
        <dbReference type="SAM" id="MobiDB-lite"/>
    </source>
</evidence>
<name>A0A6H5IV83_9HYME</name>
<feature type="compositionally biased region" description="Low complexity" evidence="1">
    <location>
        <begin position="104"/>
        <end position="118"/>
    </location>
</feature>
<feature type="compositionally biased region" description="Polar residues" evidence="1">
    <location>
        <begin position="60"/>
        <end position="95"/>
    </location>
</feature>
<sequence length="148" mass="16453">MNRQTNTANSLEAHLELSALRISHQAPKNKEQSTTVASRNSPRFTPRSATTRSTTEASSQQYATTIKNSRQRASSFNRKTTQLSRTNKPPSTTGAPQLDKDSSKANNNNNEAAVASTSRPTPRKALYHQPSRLVSRNRLIPKLRLPRD</sequence>
<evidence type="ECO:0000313" key="3">
    <source>
        <dbReference type="Proteomes" id="UP000479190"/>
    </source>
</evidence>
<feature type="region of interest" description="Disordered" evidence="1">
    <location>
        <begin position="18"/>
        <end position="134"/>
    </location>
</feature>
<reference evidence="2 3" key="1">
    <citation type="submission" date="2020-02" db="EMBL/GenBank/DDBJ databases">
        <authorList>
            <person name="Ferguson B K."/>
        </authorList>
    </citation>
    <scope>NUCLEOTIDE SEQUENCE [LARGE SCALE GENOMIC DNA]</scope>
</reference>
<organism evidence="2 3">
    <name type="scientific">Trichogramma brassicae</name>
    <dbReference type="NCBI Taxonomy" id="86971"/>
    <lineage>
        <taxon>Eukaryota</taxon>
        <taxon>Metazoa</taxon>
        <taxon>Ecdysozoa</taxon>
        <taxon>Arthropoda</taxon>
        <taxon>Hexapoda</taxon>
        <taxon>Insecta</taxon>
        <taxon>Pterygota</taxon>
        <taxon>Neoptera</taxon>
        <taxon>Endopterygota</taxon>
        <taxon>Hymenoptera</taxon>
        <taxon>Apocrita</taxon>
        <taxon>Proctotrupomorpha</taxon>
        <taxon>Chalcidoidea</taxon>
        <taxon>Trichogrammatidae</taxon>
        <taxon>Trichogramma</taxon>
    </lineage>
</organism>
<feature type="compositionally biased region" description="Low complexity" evidence="1">
    <location>
        <begin position="41"/>
        <end position="59"/>
    </location>
</feature>
<dbReference type="Proteomes" id="UP000479190">
    <property type="component" value="Unassembled WGS sequence"/>
</dbReference>